<dbReference type="EMBL" id="JACMSC010000011">
    <property type="protein sequence ID" value="KAG6499590.1"/>
    <property type="molecule type" value="Genomic_DNA"/>
</dbReference>
<evidence type="ECO:0000256" key="2">
    <source>
        <dbReference type="PROSITE-ProRule" id="PRU00504"/>
    </source>
</evidence>
<dbReference type="OrthoDB" id="1902639at2759"/>
<accession>A0A8J5G355</accession>
<reference evidence="3 4" key="1">
    <citation type="submission" date="2020-08" db="EMBL/GenBank/DDBJ databases">
        <title>Plant Genome Project.</title>
        <authorList>
            <person name="Zhang R.-G."/>
        </authorList>
    </citation>
    <scope>NUCLEOTIDE SEQUENCE [LARGE SCALE GENOMIC DNA]</scope>
    <source>
        <tissue evidence="3">Rhizome</tissue>
    </source>
</reference>
<protein>
    <submittedName>
        <fullName evidence="3">Uncharacterized protein</fullName>
    </submittedName>
</protein>
<dbReference type="GO" id="GO:0005783">
    <property type="term" value="C:endoplasmic reticulum"/>
    <property type="evidence" value="ECO:0007669"/>
    <property type="project" value="TreeGrafter"/>
</dbReference>
<name>A0A8J5G355_ZINOF</name>
<dbReference type="Proteomes" id="UP000734854">
    <property type="component" value="Unassembled WGS sequence"/>
</dbReference>
<feature type="repeat" description="NHL" evidence="2">
    <location>
        <begin position="156"/>
        <end position="199"/>
    </location>
</feature>
<dbReference type="InterPro" id="IPR053224">
    <property type="entry name" value="Sensory_adhesion_molecule"/>
</dbReference>
<evidence type="ECO:0000313" key="3">
    <source>
        <dbReference type="EMBL" id="KAG6499590.1"/>
    </source>
</evidence>
<evidence type="ECO:0000313" key="4">
    <source>
        <dbReference type="Proteomes" id="UP000734854"/>
    </source>
</evidence>
<evidence type="ECO:0000256" key="1">
    <source>
        <dbReference type="ARBA" id="ARBA00022737"/>
    </source>
</evidence>
<keyword evidence="1" id="KW-0677">Repeat</keyword>
<dbReference type="PROSITE" id="PS51125">
    <property type="entry name" value="NHL"/>
    <property type="match status" value="1"/>
</dbReference>
<dbReference type="PANTHER" id="PTHR31460:SF0">
    <property type="entry name" value="CALCIUM-DEPENDENT PHOSPHOTRIESTERASE SUPERFAMILY PROTEIN-RELATED"/>
    <property type="match status" value="1"/>
</dbReference>
<comment type="caution">
    <text evidence="3">The sequence shown here is derived from an EMBL/GenBank/DDBJ whole genome shotgun (WGS) entry which is preliminary data.</text>
</comment>
<dbReference type="AlphaFoldDB" id="A0A8J5G355"/>
<organism evidence="3 4">
    <name type="scientific">Zingiber officinale</name>
    <name type="common">Ginger</name>
    <name type="synonym">Amomum zingiber</name>
    <dbReference type="NCBI Taxonomy" id="94328"/>
    <lineage>
        <taxon>Eukaryota</taxon>
        <taxon>Viridiplantae</taxon>
        <taxon>Streptophyta</taxon>
        <taxon>Embryophyta</taxon>
        <taxon>Tracheophyta</taxon>
        <taxon>Spermatophyta</taxon>
        <taxon>Magnoliopsida</taxon>
        <taxon>Liliopsida</taxon>
        <taxon>Zingiberales</taxon>
        <taxon>Zingiberaceae</taxon>
        <taxon>Zingiber</taxon>
    </lineage>
</organism>
<sequence length="348" mass="37800">MGAWESGRRRLCCCRRGPPSGDGEHLSRVPALLIFLLVSSVPLAIIASLERSAAGFTFQTPDWICECAKWDPVGRSFLVSTFLGGSVARLTLEDPQAVGGALTQRTVLSDPDVAGNASLGMAIDRGSGRRRILVVYADLLRCRSSSVAAYDLESWSRIFLTHLSGPGECSYADDVAVDDDGNAYVTDAKGNRIWKVGLNGELISVIRSQLFAQRKEWYYNFVGLNGIVYHPDGYLLVIHTASGHLFRVNTTTEEVTVVQVRGSLLMGDGMELISPNKLVIAGTPSARVIESFDGWETANVTAWYIGPMHRIASSATVKDGRIYLNHLVGVGMAKKTHVIAEAVFLPNK</sequence>
<dbReference type="PANTHER" id="PTHR31460">
    <property type="match status" value="1"/>
</dbReference>
<proteinExistence type="predicted"/>
<dbReference type="InterPro" id="IPR001258">
    <property type="entry name" value="NHL_repeat"/>
</dbReference>
<keyword evidence="4" id="KW-1185">Reference proteome</keyword>
<gene>
    <name evidence="3" type="ORF">ZIOFF_039380</name>
</gene>